<feature type="compositionally biased region" description="Polar residues" evidence="1">
    <location>
        <begin position="21"/>
        <end position="39"/>
    </location>
</feature>
<keyword evidence="3" id="KW-1185">Reference proteome</keyword>
<organism evidence="2 3">
    <name type="scientific">Halobium salinum</name>
    <dbReference type="NCBI Taxonomy" id="1364940"/>
    <lineage>
        <taxon>Archaea</taxon>
        <taxon>Methanobacteriati</taxon>
        <taxon>Methanobacteriota</taxon>
        <taxon>Stenosarchaea group</taxon>
        <taxon>Halobacteria</taxon>
        <taxon>Halobacteriales</taxon>
        <taxon>Haloferacaceae</taxon>
        <taxon>Halobium</taxon>
    </lineage>
</organism>
<dbReference type="RefSeq" id="WP_267622720.1">
    <property type="nucleotide sequence ID" value="NZ_JAODIW010000006.1"/>
</dbReference>
<name>A0ABD5PF71_9EURY</name>
<evidence type="ECO:0000256" key="1">
    <source>
        <dbReference type="SAM" id="MobiDB-lite"/>
    </source>
</evidence>
<evidence type="ECO:0000313" key="3">
    <source>
        <dbReference type="Proteomes" id="UP001595921"/>
    </source>
</evidence>
<dbReference type="AlphaFoldDB" id="A0ABD5PF71"/>
<reference evidence="2 3" key="1">
    <citation type="journal article" date="2019" name="Int. J. Syst. Evol. Microbiol.">
        <title>The Global Catalogue of Microorganisms (GCM) 10K type strain sequencing project: providing services to taxonomists for standard genome sequencing and annotation.</title>
        <authorList>
            <consortium name="The Broad Institute Genomics Platform"/>
            <consortium name="The Broad Institute Genome Sequencing Center for Infectious Disease"/>
            <person name="Wu L."/>
            <person name="Ma J."/>
        </authorList>
    </citation>
    <scope>NUCLEOTIDE SEQUENCE [LARGE SCALE GENOMIC DNA]</scope>
    <source>
        <strain evidence="2 3">CGMCC 1.12553</strain>
    </source>
</reference>
<comment type="caution">
    <text evidence="2">The sequence shown here is derived from an EMBL/GenBank/DDBJ whole genome shotgun (WGS) entry which is preliminary data.</text>
</comment>
<protein>
    <recommendedName>
        <fullName evidence="4">Lipoprotein</fullName>
    </recommendedName>
</protein>
<dbReference type="EMBL" id="JBHSDS010000008">
    <property type="protein sequence ID" value="MFC4359369.1"/>
    <property type="molecule type" value="Genomic_DNA"/>
</dbReference>
<evidence type="ECO:0008006" key="4">
    <source>
        <dbReference type="Google" id="ProtNLM"/>
    </source>
</evidence>
<accession>A0ABD5PF71</accession>
<dbReference type="Proteomes" id="UP001595921">
    <property type="component" value="Unassembled WGS sequence"/>
</dbReference>
<gene>
    <name evidence="2" type="ORF">ACFO0N_15610</name>
</gene>
<proteinExistence type="predicted"/>
<feature type="region of interest" description="Disordered" evidence="1">
    <location>
        <begin position="20"/>
        <end position="60"/>
    </location>
</feature>
<evidence type="ECO:0000313" key="2">
    <source>
        <dbReference type="EMBL" id="MFC4359369.1"/>
    </source>
</evidence>
<dbReference type="PROSITE" id="PS51257">
    <property type="entry name" value="PROKAR_LIPOPROTEIN"/>
    <property type="match status" value="1"/>
</dbReference>
<sequence>MRRRSLLALLPFAAAGCLGSVPSTETDGPESASTDTATAVSPCETPDSTRAGDESGTARCREHGPLTARLTEIDTDYSEMPRRATVRIAFEPGRVVVNGYLYTCWGASLASVEADEDGLKLVVRRGEGPERTGETAVVCDAALQHYRVVVASGEELPNRVTVTQRGTNDTVERTATRGRL</sequence>